<organism evidence="4 5">
    <name type="scientific">Exidia glandulosa HHB12029</name>
    <dbReference type="NCBI Taxonomy" id="1314781"/>
    <lineage>
        <taxon>Eukaryota</taxon>
        <taxon>Fungi</taxon>
        <taxon>Dikarya</taxon>
        <taxon>Basidiomycota</taxon>
        <taxon>Agaricomycotina</taxon>
        <taxon>Agaricomycetes</taxon>
        <taxon>Auriculariales</taxon>
        <taxon>Exidiaceae</taxon>
        <taxon>Exidia</taxon>
    </lineage>
</organism>
<keyword evidence="2" id="KW-0472">Membrane</keyword>
<evidence type="ECO:0000259" key="3">
    <source>
        <dbReference type="PROSITE" id="PS51767"/>
    </source>
</evidence>
<dbReference type="InParanoid" id="A0A165NRV4"/>
<comment type="similarity">
    <text evidence="1">Belongs to the peptidase A1 family.</text>
</comment>
<name>A0A165NRV4_EXIGL</name>
<dbReference type="CDD" id="cd05471">
    <property type="entry name" value="pepsin_like"/>
    <property type="match status" value="1"/>
</dbReference>
<evidence type="ECO:0000313" key="4">
    <source>
        <dbReference type="EMBL" id="KZW01131.1"/>
    </source>
</evidence>
<dbReference type="OrthoDB" id="660550at2759"/>
<keyword evidence="4" id="KW-0645">Protease</keyword>
<dbReference type="PRINTS" id="PR00792">
    <property type="entry name" value="PEPSIN"/>
</dbReference>
<dbReference type="Gene3D" id="2.40.70.10">
    <property type="entry name" value="Acid Proteases"/>
    <property type="match status" value="2"/>
</dbReference>
<sequence>MDVVASALSSRRVDGPTVRVATDNKVKLGTLLSAIPDLTSGMPLSETCHCQRVVEKAPSGRPGTYRTSFLPLPMMVLALHILTLLALAAGGKALKLNRFSRSQNIAEHDRGRARSMTNPTAAGNGGLAWKRAVFSIPATNQVLLYTVEIGIGNPPTTYECIVDTGSGNTLIQKSVYKITQTSLRTGARVSVNGAIGQEFLDRVIIGTQVIPAQSLGVMNGTGTDGLDCILGLGPTDLTSGTISTGGTVPTVLDNLFQLGLIPIKEFGVFFSPTTGVSVTDGELTFGGIDANHTVGSLMFTPVTHVAPSSFFWGLDLSVAYGSSPFSPTLSGILDTSTTLILLPTDIFAAYKAAAGATLSQTVGLLQVSNAQFAAMKNFNFRIGGAIFSLTPNAQLFPRALNVDIGGSSGDNFLIIGDVGTPSGTGFDFVLGMAFSERFYSVYNAQNSSIGVAKTPLTGAITN</sequence>
<dbReference type="Proteomes" id="UP000077266">
    <property type="component" value="Unassembled WGS sequence"/>
</dbReference>
<proteinExistence type="inferred from homology"/>
<dbReference type="EMBL" id="KV425896">
    <property type="protein sequence ID" value="KZW01131.1"/>
    <property type="molecule type" value="Genomic_DNA"/>
</dbReference>
<dbReference type="GO" id="GO:0004190">
    <property type="term" value="F:aspartic-type endopeptidase activity"/>
    <property type="evidence" value="ECO:0007669"/>
    <property type="project" value="InterPro"/>
</dbReference>
<dbReference type="InterPro" id="IPR034164">
    <property type="entry name" value="Pepsin-like_dom"/>
</dbReference>
<feature type="domain" description="Peptidase A1" evidence="3">
    <location>
        <begin position="145"/>
        <end position="452"/>
    </location>
</feature>
<dbReference type="FunCoup" id="A0A165NRV4">
    <property type="interactions" value="62"/>
</dbReference>
<dbReference type="PROSITE" id="PS51767">
    <property type="entry name" value="PEPTIDASE_A1"/>
    <property type="match status" value="1"/>
</dbReference>
<dbReference type="GO" id="GO:0006508">
    <property type="term" value="P:proteolysis"/>
    <property type="evidence" value="ECO:0007669"/>
    <property type="project" value="UniProtKB-KW"/>
</dbReference>
<dbReference type="InterPro" id="IPR021109">
    <property type="entry name" value="Peptidase_aspartic_dom_sf"/>
</dbReference>
<evidence type="ECO:0000256" key="1">
    <source>
        <dbReference type="ARBA" id="ARBA00007447"/>
    </source>
</evidence>
<reference evidence="4 5" key="1">
    <citation type="journal article" date="2016" name="Mol. Biol. Evol.">
        <title>Comparative Genomics of Early-Diverging Mushroom-Forming Fungi Provides Insights into the Origins of Lignocellulose Decay Capabilities.</title>
        <authorList>
            <person name="Nagy L.G."/>
            <person name="Riley R."/>
            <person name="Tritt A."/>
            <person name="Adam C."/>
            <person name="Daum C."/>
            <person name="Floudas D."/>
            <person name="Sun H."/>
            <person name="Yadav J.S."/>
            <person name="Pangilinan J."/>
            <person name="Larsson K.H."/>
            <person name="Matsuura K."/>
            <person name="Barry K."/>
            <person name="Labutti K."/>
            <person name="Kuo R."/>
            <person name="Ohm R.A."/>
            <person name="Bhattacharya S.S."/>
            <person name="Shirouzu T."/>
            <person name="Yoshinaga Y."/>
            <person name="Martin F.M."/>
            <person name="Grigoriev I.V."/>
            <person name="Hibbett D.S."/>
        </authorList>
    </citation>
    <scope>NUCLEOTIDE SEQUENCE [LARGE SCALE GENOMIC DNA]</scope>
    <source>
        <strain evidence="4 5">HHB12029</strain>
    </source>
</reference>
<dbReference type="SUPFAM" id="SSF50630">
    <property type="entry name" value="Acid proteases"/>
    <property type="match status" value="1"/>
</dbReference>
<keyword evidence="4" id="KW-0378">Hydrolase</keyword>
<keyword evidence="5" id="KW-1185">Reference proteome</keyword>
<dbReference type="AlphaFoldDB" id="A0A165NRV4"/>
<dbReference type="InterPro" id="IPR033121">
    <property type="entry name" value="PEPTIDASE_A1"/>
</dbReference>
<dbReference type="PANTHER" id="PTHR47966:SF51">
    <property type="entry name" value="BETA-SITE APP-CLEAVING ENZYME, ISOFORM A-RELATED"/>
    <property type="match status" value="1"/>
</dbReference>
<evidence type="ECO:0000313" key="5">
    <source>
        <dbReference type="Proteomes" id="UP000077266"/>
    </source>
</evidence>
<accession>A0A165NRV4</accession>
<protein>
    <submittedName>
        <fullName evidence="4">Acid protease</fullName>
    </submittedName>
</protein>
<keyword evidence="2" id="KW-0812">Transmembrane</keyword>
<dbReference type="Pfam" id="PF00026">
    <property type="entry name" value="Asp"/>
    <property type="match status" value="1"/>
</dbReference>
<feature type="transmembrane region" description="Helical" evidence="2">
    <location>
        <begin position="69"/>
        <end position="91"/>
    </location>
</feature>
<dbReference type="PANTHER" id="PTHR47966">
    <property type="entry name" value="BETA-SITE APP-CLEAVING ENZYME, ISOFORM A-RELATED"/>
    <property type="match status" value="1"/>
</dbReference>
<keyword evidence="2" id="KW-1133">Transmembrane helix</keyword>
<dbReference type="InterPro" id="IPR001461">
    <property type="entry name" value="Aspartic_peptidase_A1"/>
</dbReference>
<evidence type="ECO:0000256" key="2">
    <source>
        <dbReference type="SAM" id="Phobius"/>
    </source>
</evidence>
<gene>
    <name evidence="4" type="ORF">EXIGLDRAFT_100668</name>
</gene>